<proteinExistence type="predicted"/>
<keyword evidence="2" id="KW-1185">Reference proteome</keyword>
<accession>A0A9Q0N0X4</accession>
<dbReference type="AlphaFoldDB" id="A0A9Q0N0X4"/>
<evidence type="ECO:0000313" key="1">
    <source>
        <dbReference type="EMBL" id="KAJ6640967.1"/>
    </source>
</evidence>
<dbReference type="Proteomes" id="UP001151699">
    <property type="component" value="Chromosome B"/>
</dbReference>
<protein>
    <submittedName>
        <fullName evidence="1">28S ribosomal protein S28, mitochondrial</fullName>
    </submittedName>
</protein>
<dbReference type="OrthoDB" id="6020229at2759"/>
<evidence type="ECO:0000313" key="2">
    <source>
        <dbReference type="Proteomes" id="UP001151699"/>
    </source>
</evidence>
<reference evidence="1" key="1">
    <citation type="submission" date="2022-07" db="EMBL/GenBank/DDBJ databases">
        <authorList>
            <person name="Trinca V."/>
            <person name="Uliana J.V.C."/>
            <person name="Torres T.T."/>
            <person name="Ward R.J."/>
            <person name="Monesi N."/>
        </authorList>
    </citation>
    <scope>NUCLEOTIDE SEQUENCE</scope>
    <source>
        <strain evidence="1">HSMRA1968</strain>
        <tissue evidence="1">Whole embryos</tissue>
    </source>
</reference>
<gene>
    <name evidence="1" type="primary">Mrps28</name>
    <name evidence="1" type="ORF">Bhyg_05900</name>
</gene>
<dbReference type="GO" id="GO:0005763">
    <property type="term" value="C:mitochondrial small ribosomal subunit"/>
    <property type="evidence" value="ECO:0007669"/>
    <property type="project" value="TreeGrafter"/>
</dbReference>
<keyword evidence="1" id="KW-0687">Ribonucleoprotein</keyword>
<comment type="caution">
    <text evidence="1">The sequence shown here is derived from an EMBL/GenBank/DDBJ whole genome shotgun (WGS) entry which is preliminary data.</text>
</comment>
<dbReference type="PANTHER" id="PTHR13447:SF2">
    <property type="entry name" value="SMALL RIBOSOMAL SUBUNIT PROTEIN BS1M"/>
    <property type="match status" value="1"/>
</dbReference>
<dbReference type="EMBL" id="WJQU01000002">
    <property type="protein sequence ID" value="KAJ6640967.1"/>
    <property type="molecule type" value="Genomic_DNA"/>
</dbReference>
<dbReference type="InterPro" id="IPR019375">
    <property type="entry name" value="Ribosomal_bS1m"/>
</dbReference>
<dbReference type="Pfam" id="PF10246">
    <property type="entry name" value="MRP-S35"/>
    <property type="match status" value="1"/>
</dbReference>
<dbReference type="PANTHER" id="PTHR13447">
    <property type="entry name" value="MITOCHONDRIAL 28S RIBOSOMAL PROTEIN S28"/>
    <property type="match status" value="1"/>
</dbReference>
<name>A0A9Q0N0X4_9DIPT</name>
<keyword evidence="1" id="KW-0689">Ribosomal protein</keyword>
<sequence length="178" mass="19968">MLNILTSVGRNVILTNVVNKPLYVLSAQRVFFSDEIKAAEDTDETSTKTLGGFARAFEKFNRPENFTTPEPQDNATFLSLLRNSKFIDMGDPLDKIVTGKIFHIVDDDLYIDFGWKFHCVCTRPQKNAGDYVRGAKVKLRVKDLELSSRFLGSSNDLTILEADCQLIGLISSPRNSSQ</sequence>
<organism evidence="1 2">
    <name type="scientific">Pseudolycoriella hygida</name>
    <dbReference type="NCBI Taxonomy" id="35572"/>
    <lineage>
        <taxon>Eukaryota</taxon>
        <taxon>Metazoa</taxon>
        <taxon>Ecdysozoa</taxon>
        <taxon>Arthropoda</taxon>
        <taxon>Hexapoda</taxon>
        <taxon>Insecta</taxon>
        <taxon>Pterygota</taxon>
        <taxon>Neoptera</taxon>
        <taxon>Endopterygota</taxon>
        <taxon>Diptera</taxon>
        <taxon>Nematocera</taxon>
        <taxon>Sciaroidea</taxon>
        <taxon>Sciaridae</taxon>
        <taxon>Pseudolycoriella</taxon>
    </lineage>
</organism>